<keyword evidence="1" id="KW-0732">Signal</keyword>
<dbReference type="STRING" id="435880.SAMN04487988_103238"/>
<dbReference type="RefSeq" id="WP_092789775.1">
    <property type="nucleotide sequence ID" value="NZ_FOPC01000003.1"/>
</dbReference>
<organism evidence="2 3">
    <name type="scientific">Algoriphagus hitonicola</name>
    <dbReference type="NCBI Taxonomy" id="435880"/>
    <lineage>
        <taxon>Bacteria</taxon>
        <taxon>Pseudomonadati</taxon>
        <taxon>Bacteroidota</taxon>
        <taxon>Cytophagia</taxon>
        <taxon>Cytophagales</taxon>
        <taxon>Cyclobacteriaceae</taxon>
        <taxon>Algoriphagus</taxon>
    </lineage>
</organism>
<keyword evidence="3" id="KW-1185">Reference proteome</keyword>
<sequence length="78" mass="8450">MKNLFQKAFISVLILALAISFGATAQTEPGAFTAKKGVYFEVGGSSGFYAINYSKIFHQKGKLKLNASAGFSIWPKEI</sequence>
<proteinExistence type="predicted"/>
<reference evidence="3" key="1">
    <citation type="submission" date="2016-10" db="EMBL/GenBank/DDBJ databases">
        <authorList>
            <person name="Varghese N."/>
            <person name="Submissions S."/>
        </authorList>
    </citation>
    <scope>NUCLEOTIDE SEQUENCE [LARGE SCALE GENOMIC DNA]</scope>
    <source>
        <strain evidence="3">DSM 19315</strain>
    </source>
</reference>
<protein>
    <recommendedName>
        <fullName evidence="4">Outer membrane protein beta-barrel domain-containing protein</fullName>
    </recommendedName>
</protein>
<gene>
    <name evidence="2" type="ORF">SAMN04487988_103238</name>
</gene>
<dbReference type="Proteomes" id="UP000199642">
    <property type="component" value="Unassembled WGS sequence"/>
</dbReference>
<evidence type="ECO:0008006" key="4">
    <source>
        <dbReference type="Google" id="ProtNLM"/>
    </source>
</evidence>
<dbReference type="OrthoDB" id="966005at2"/>
<name>A0A1I2RG29_9BACT</name>
<evidence type="ECO:0000313" key="3">
    <source>
        <dbReference type="Proteomes" id="UP000199642"/>
    </source>
</evidence>
<feature type="signal peptide" evidence="1">
    <location>
        <begin position="1"/>
        <end position="25"/>
    </location>
</feature>
<evidence type="ECO:0000256" key="1">
    <source>
        <dbReference type="SAM" id="SignalP"/>
    </source>
</evidence>
<evidence type="ECO:0000313" key="2">
    <source>
        <dbReference type="EMBL" id="SFG39645.1"/>
    </source>
</evidence>
<accession>A0A1I2RG29</accession>
<feature type="chain" id="PRO_5011681471" description="Outer membrane protein beta-barrel domain-containing protein" evidence="1">
    <location>
        <begin position="26"/>
        <end position="78"/>
    </location>
</feature>
<dbReference type="EMBL" id="FOPC01000003">
    <property type="protein sequence ID" value="SFG39645.1"/>
    <property type="molecule type" value="Genomic_DNA"/>
</dbReference>
<dbReference type="AlphaFoldDB" id="A0A1I2RG29"/>